<comment type="subcellular location">
    <subcellularLocation>
        <location evidence="1">Nucleus</location>
        <location evidence="1">Nucleoplasm</location>
    </subcellularLocation>
</comment>
<dbReference type="PANTHER" id="PTHR46600">
    <property type="entry name" value="THAP DOMAIN-CONTAINING"/>
    <property type="match status" value="1"/>
</dbReference>
<keyword evidence="11" id="KW-0131">Cell cycle</keyword>
<evidence type="ECO:0000313" key="16">
    <source>
        <dbReference type="Proteomes" id="UP000821866"/>
    </source>
</evidence>
<feature type="coiled-coil region" evidence="13">
    <location>
        <begin position="308"/>
        <end position="342"/>
    </location>
</feature>
<dbReference type="VEuPathDB" id="VectorBase:LOC119169604"/>
<keyword evidence="16" id="KW-1185">Reference proteome</keyword>
<evidence type="ECO:0000256" key="12">
    <source>
        <dbReference type="PROSITE-ProRule" id="PRU00309"/>
    </source>
</evidence>
<evidence type="ECO:0000256" key="5">
    <source>
        <dbReference type="ARBA" id="ARBA00022833"/>
    </source>
</evidence>
<dbReference type="Gene3D" id="6.20.210.20">
    <property type="entry name" value="THAP domain"/>
    <property type="match status" value="1"/>
</dbReference>
<comment type="caution">
    <text evidence="15">The sequence shown here is derived from an EMBL/GenBank/DDBJ whole genome shotgun (WGS) entry which is preliminary data.</text>
</comment>
<reference evidence="15" key="2">
    <citation type="submission" date="2021-09" db="EMBL/GenBank/DDBJ databases">
        <authorList>
            <person name="Jia N."/>
            <person name="Wang J."/>
            <person name="Shi W."/>
            <person name="Du L."/>
            <person name="Sun Y."/>
            <person name="Zhan W."/>
            <person name="Jiang J."/>
            <person name="Wang Q."/>
            <person name="Zhang B."/>
            <person name="Ji P."/>
            <person name="Sakyi L.B."/>
            <person name="Cui X."/>
            <person name="Yuan T."/>
            <person name="Jiang B."/>
            <person name="Yang W."/>
            <person name="Lam T.T.-Y."/>
            <person name="Chang Q."/>
            <person name="Ding S."/>
            <person name="Wang X."/>
            <person name="Zhu J."/>
            <person name="Ruan X."/>
            <person name="Zhao L."/>
            <person name="Wei J."/>
            <person name="Que T."/>
            <person name="Du C."/>
            <person name="Cheng J."/>
            <person name="Dai P."/>
            <person name="Han X."/>
            <person name="Huang E."/>
            <person name="Gao Y."/>
            <person name="Liu J."/>
            <person name="Shao H."/>
            <person name="Ye R."/>
            <person name="Li L."/>
            <person name="Wei W."/>
            <person name="Wang X."/>
            <person name="Wang C."/>
            <person name="Huo Q."/>
            <person name="Li W."/>
            <person name="Guo W."/>
            <person name="Chen H."/>
            <person name="Chen S."/>
            <person name="Zhou L."/>
            <person name="Zhou L."/>
            <person name="Ni X."/>
            <person name="Tian J."/>
            <person name="Zhou Y."/>
            <person name="Sheng Y."/>
            <person name="Liu T."/>
            <person name="Pan Y."/>
            <person name="Xia L."/>
            <person name="Li J."/>
            <person name="Zhao F."/>
            <person name="Cao W."/>
        </authorList>
    </citation>
    <scope>NUCLEOTIDE SEQUENCE</scope>
    <source>
        <strain evidence="15">Rmic-2018</strain>
        <tissue evidence="15">Larvae</tissue>
    </source>
</reference>
<keyword evidence="6" id="KW-0805">Transcription regulation</keyword>
<evidence type="ECO:0000313" key="15">
    <source>
        <dbReference type="EMBL" id="KAH8026691.1"/>
    </source>
</evidence>
<feature type="domain" description="THAP-type" evidence="14">
    <location>
        <begin position="147"/>
        <end position="229"/>
    </location>
</feature>
<keyword evidence="10" id="KW-0539">Nucleus</keyword>
<sequence>MATSKKVINIPKYSGASTDVPFDKWLRLFEVRTAAAAWTERDKLCYLSDYLEGQGPRTRSSDGSLPSIIAQSRRPAPVTLTCMSNKSTRSTFFGVSLQGDGLLLKGRWVNRVPLLPFCPGVACSPFSGKQLRFVGQFSASTCVECFTTAYCCVPLCKSDEKKKPAGLSFHELPADAGARARWFAAIRRDKWSLNTTSCYTKVCSRHFKEEDFIEGKQRRLTKGAVPSVFEEYPPHLQPKSTPARNTTSIDKRVSATMARSDSASVNVASAVEDMSDCCAMDTSSEANLRDRGVQVDNRSTSSVLVAEKAKWRRKEKELRSQLLRLQQTVDKYKMELKKLHEDALVADVSFIKERAKEKEPAALFMIDQIENFKKKRPSWPEETTRRCVVLRHLSTRAYEHIRGEMLLKLPCRKTLSNYLGTTSGETGFSKLAEARLRVEAESLTVPQSRVCSLIVDEMKIREKLQYNKQQDCFVGHADVSLEQHGGDLTLENSLLCFLMTGLSTSYRIPKAYYFTKVLTGPQLHKLLIFVLEKVEACGFRVVRLVSDNHRVNVNAMTLLGDGLLTYRIAHPCDCDSFLFLSVDACHVLKNVRSQFLAHDIGPKGEVSSCYIKKLYDLQKDLVVKPVRYLS</sequence>
<gene>
    <name evidence="15" type="ORF">HPB51_024190</name>
</gene>
<keyword evidence="5" id="KW-0862">Zinc</keyword>
<evidence type="ECO:0000256" key="9">
    <source>
        <dbReference type="ARBA" id="ARBA00023163"/>
    </source>
</evidence>
<evidence type="ECO:0000256" key="11">
    <source>
        <dbReference type="ARBA" id="ARBA00023306"/>
    </source>
</evidence>
<dbReference type="InterPro" id="IPR006612">
    <property type="entry name" value="THAP_Znf"/>
</dbReference>
<dbReference type="Proteomes" id="UP000821866">
    <property type="component" value="Unassembled WGS sequence"/>
</dbReference>
<dbReference type="SUPFAM" id="SSF57716">
    <property type="entry name" value="Glucocorticoid receptor-like (DNA-binding domain)"/>
    <property type="match status" value="1"/>
</dbReference>
<dbReference type="EMBL" id="JABSTU010000007">
    <property type="protein sequence ID" value="KAH8026691.1"/>
    <property type="molecule type" value="Genomic_DNA"/>
</dbReference>
<dbReference type="InterPro" id="IPR048365">
    <property type="entry name" value="TNP-like_RNaseH_N"/>
</dbReference>
<keyword evidence="8 12" id="KW-0238">DNA-binding</keyword>
<comment type="similarity">
    <text evidence="2">Belongs to the THAP1 family.</text>
</comment>
<evidence type="ECO:0000256" key="1">
    <source>
        <dbReference type="ARBA" id="ARBA00004642"/>
    </source>
</evidence>
<evidence type="ECO:0000256" key="2">
    <source>
        <dbReference type="ARBA" id="ARBA00006177"/>
    </source>
</evidence>
<dbReference type="GO" id="GO:0005654">
    <property type="term" value="C:nucleoplasm"/>
    <property type="evidence" value="ECO:0007669"/>
    <property type="project" value="UniProtKB-SubCell"/>
</dbReference>
<dbReference type="AlphaFoldDB" id="A0A9J6DWQ0"/>
<dbReference type="SMART" id="SM00980">
    <property type="entry name" value="THAP"/>
    <property type="match status" value="1"/>
</dbReference>
<dbReference type="Pfam" id="PF05485">
    <property type="entry name" value="THAP"/>
    <property type="match status" value="1"/>
</dbReference>
<evidence type="ECO:0000256" key="10">
    <source>
        <dbReference type="ARBA" id="ARBA00023242"/>
    </source>
</evidence>
<keyword evidence="7 13" id="KW-0175">Coiled coil</keyword>
<name>A0A9J6DWQ0_RHIMP</name>
<keyword evidence="3" id="KW-0479">Metal-binding</keyword>
<dbReference type="PROSITE" id="PS50950">
    <property type="entry name" value="ZF_THAP"/>
    <property type="match status" value="1"/>
</dbReference>
<dbReference type="InterPro" id="IPR038441">
    <property type="entry name" value="THAP_Znf_sf"/>
</dbReference>
<evidence type="ECO:0000256" key="8">
    <source>
        <dbReference type="ARBA" id="ARBA00023125"/>
    </source>
</evidence>
<dbReference type="Pfam" id="PF21787">
    <property type="entry name" value="TNP-like_RNaseH_N"/>
    <property type="match status" value="1"/>
</dbReference>
<evidence type="ECO:0000256" key="13">
    <source>
        <dbReference type="SAM" id="Coils"/>
    </source>
</evidence>
<evidence type="ECO:0000259" key="14">
    <source>
        <dbReference type="PROSITE" id="PS50950"/>
    </source>
</evidence>
<reference evidence="15" key="1">
    <citation type="journal article" date="2020" name="Cell">
        <title>Large-Scale Comparative Analyses of Tick Genomes Elucidate Their Genetic Diversity and Vector Capacities.</title>
        <authorList>
            <consortium name="Tick Genome and Microbiome Consortium (TIGMIC)"/>
            <person name="Jia N."/>
            <person name="Wang J."/>
            <person name="Shi W."/>
            <person name="Du L."/>
            <person name="Sun Y."/>
            <person name="Zhan W."/>
            <person name="Jiang J.F."/>
            <person name="Wang Q."/>
            <person name="Zhang B."/>
            <person name="Ji P."/>
            <person name="Bell-Sakyi L."/>
            <person name="Cui X.M."/>
            <person name="Yuan T.T."/>
            <person name="Jiang B.G."/>
            <person name="Yang W.F."/>
            <person name="Lam T.T."/>
            <person name="Chang Q.C."/>
            <person name="Ding S.J."/>
            <person name="Wang X.J."/>
            <person name="Zhu J.G."/>
            <person name="Ruan X.D."/>
            <person name="Zhao L."/>
            <person name="Wei J.T."/>
            <person name="Ye R.Z."/>
            <person name="Que T.C."/>
            <person name="Du C.H."/>
            <person name="Zhou Y.H."/>
            <person name="Cheng J.X."/>
            <person name="Dai P.F."/>
            <person name="Guo W.B."/>
            <person name="Han X.H."/>
            <person name="Huang E.J."/>
            <person name="Li L.F."/>
            <person name="Wei W."/>
            <person name="Gao Y.C."/>
            <person name="Liu J.Z."/>
            <person name="Shao H.Z."/>
            <person name="Wang X."/>
            <person name="Wang C.C."/>
            <person name="Yang T.C."/>
            <person name="Huo Q.B."/>
            <person name="Li W."/>
            <person name="Chen H.Y."/>
            <person name="Chen S.E."/>
            <person name="Zhou L.G."/>
            <person name="Ni X.B."/>
            <person name="Tian J.H."/>
            <person name="Sheng Y."/>
            <person name="Liu T."/>
            <person name="Pan Y.S."/>
            <person name="Xia L.Y."/>
            <person name="Li J."/>
            <person name="Zhao F."/>
            <person name="Cao W.C."/>
        </authorList>
    </citation>
    <scope>NUCLEOTIDE SEQUENCE</scope>
    <source>
        <strain evidence="15">Rmic-2018</strain>
    </source>
</reference>
<protein>
    <recommendedName>
        <fullName evidence="14">THAP-type domain-containing protein</fullName>
    </recommendedName>
</protein>
<proteinExistence type="inferred from homology"/>
<dbReference type="SMART" id="SM00692">
    <property type="entry name" value="DM3"/>
    <property type="match status" value="1"/>
</dbReference>
<accession>A0A9J6DWQ0</accession>
<evidence type="ECO:0000256" key="6">
    <source>
        <dbReference type="ARBA" id="ARBA00023015"/>
    </source>
</evidence>
<organism evidence="15 16">
    <name type="scientific">Rhipicephalus microplus</name>
    <name type="common">Cattle tick</name>
    <name type="synonym">Boophilus microplus</name>
    <dbReference type="NCBI Taxonomy" id="6941"/>
    <lineage>
        <taxon>Eukaryota</taxon>
        <taxon>Metazoa</taxon>
        <taxon>Ecdysozoa</taxon>
        <taxon>Arthropoda</taxon>
        <taxon>Chelicerata</taxon>
        <taxon>Arachnida</taxon>
        <taxon>Acari</taxon>
        <taxon>Parasitiformes</taxon>
        <taxon>Ixodida</taxon>
        <taxon>Ixodoidea</taxon>
        <taxon>Ixodidae</taxon>
        <taxon>Rhipicephalinae</taxon>
        <taxon>Rhipicephalus</taxon>
        <taxon>Boophilus</taxon>
    </lineage>
</organism>
<evidence type="ECO:0000256" key="4">
    <source>
        <dbReference type="ARBA" id="ARBA00022771"/>
    </source>
</evidence>
<dbReference type="GO" id="GO:0008270">
    <property type="term" value="F:zinc ion binding"/>
    <property type="evidence" value="ECO:0007669"/>
    <property type="project" value="UniProtKB-KW"/>
</dbReference>
<evidence type="ECO:0000256" key="7">
    <source>
        <dbReference type="ARBA" id="ARBA00023054"/>
    </source>
</evidence>
<keyword evidence="4 12" id="KW-0863">Zinc-finger</keyword>
<keyword evidence="9" id="KW-0804">Transcription</keyword>
<evidence type="ECO:0000256" key="3">
    <source>
        <dbReference type="ARBA" id="ARBA00022723"/>
    </source>
</evidence>
<dbReference type="InterPro" id="IPR026516">
    <property type="entry name" value="THAP1/10"/>
</dbReference>
<dbReference type="GO" id="GO:0043565">
    <property type="term" value="F:sequence-specific DNA binding"/>
    <property type="evidence" value="ECO:0007669"/>
    <property type="project" value="InterPro"/>
</dbReference>
<dbReference type="PANTHER" id="PTHR46600:SF1">
    <property type="entry name" value="THAP DOMAIN-CONTAINING PROTEIN 1"/>
    <property type="match status" value="1"/>
</dbReference>
<dbReference type="VEuPathDB" id="VectorBase:LOC119169845"/>